<gene>
    <name evidence="8" type="ORF">RGQ30_03810</name>
</gene>
<dbReference type="GO" id="GO:0032993">
    <property type="term" value="C:protein-DNA complex"/>
    <property type="evidence" value="ECO:0007669"/>
    <property type="project" value="TreeGrafter"/>
</dbReference>
<dbReference type="EMBL" id="AP028947">
    <property type="protein sequence ID" value="BET24880.1"/>
    <property type="molecule type" value="Genomic_DNA"/>
</dbReference>
<dbReference type="CDD" id="cd00383">
    <property type="entry name" value="trans_reg_C"/>
    <property type="match status" value="1"/>
</dbReference>
<keyword evidence="9" id="KW-1185">Reference proteome</keyword>
<dbReference type="RefSeq" id="WP_130558589.1">
    <property type="nucleotide sequence ID" value="NZ_AP028947.1"/>
</dbReference>
<dbReference type="GO" id="GO:0000156">
    <property type="term" value="F:phosphorelay response regulator activity"/>
    <property type="evidence" value="ECO:0007669"/>
    <property type="project" value="TreeGrafter"/>
</dbReference>
<feature type="domain" description="OmpR/PhoB-type" evidence="7">
    <location>
        <begin position="127"/>
        <end position="226"/>
    </location>
</feature>
<evidence type="ECO:0000259" key="6">
    <source>
        <dbReference type="PROSITE" id="PS50110"/>
    </source>
</evidence>
<organism evidence="8 9">
    <name type="scientific">Limnobacter thiooxidans</name>
    <dbReference type="NCBI Taxonomy" id="131080"/>
    <lineage>
        <taxon>Bacteria</taxon>
        <taxon>Pseudomonadati</taxon>
        <taxon>Pseudomonadota</taxon>
        <taxon>Betaproteobacteria</taxon>
        <taxon>Burkholderiales</taxon>
        <taxon>Burkholderiaceae</taxon>
        <taxon>Limnobacter</taxon>
    </lineage>
</organism>
<dbReference type="Proteomes" id="UP001329151">
    <property type="component" value="Chromosome"/>
</dbReference>
<dbReference type="SMART" id="SM00862">
    <property type="entry name" value="Trans_reg_C"/>
    <property type="match status" value="1"/>
</dbReference>
<accession>A0AA86MDN7</accession>
<dbReference type="InterPro" id="IPR039420">
    <property type="entry name" value="WalR-like"/>
</dbReference>
<evidence type="ECO:0000256" key="3">
    <source>
        <dbReference type="ARBA" id="ARBA00023125"/>
    </source>
</evidence>
<dbReference type="InterPro" id="IPR001867">
    <property type="entry name" value="OmpR/PhoB-type_DNA-bd"/>
</dbReference>
<evidence type="ECO:0000256" key="2">
    <source>
        <dbReference type="ARBA" id="ARBA00023012"/>
    </source>
</evidence>
<feature type="DNA-binding region" description="OmpR/PhoB-type" evidence="5">
    <location>
        <begin position="127"/>
        <end position="226"/>
    </location>
</feature>
<dbReference type="Pfam" id="PF00486">
    <property type="entry name" value="Trans_reg_C"/>
    <property type="match status" value="1"/>
</dbReference>
<dbReference type="PROSITE" id="PS51755">
    <property type="entry name" value="OMPR_PHOB"/>
    <property type="match status" value="1"/>
</dbReference>
<dbReference type="SMART" id="SM00448">
    <property type="entry name" value="REC"/>
    <property type="match status" value="1"/>
</dbReference>
<evidence type="ECO:0000313" key="9">
    <source>
        <dbReference type="Proteomes" id="UP001329151"/>
    </source>
</evidence>
<keyword evidence="1 4" id="KW-0597">Phosphoprotein</keyword>
<dbReference type="GO" id="GO:0005829">
    <property type="term" value="C:cytosol"/>
    <property type="evidence" value="ECO:0007669"/>
    <property type="project" value="TreeGrafter"/>
</dbReference>
<keyword evidence="2" id="KW-0902">Two-component regulatory system</keyword>
<dbReference type="SUPFAM" id="SSF52172">
    <property type="entry name" value="CheY-like"/>
    <property type="match status" value="1"/>
</dbReference>
<dbReference type="Gene3D" id="1.10.10.10">
    <property type="entry name" value="Winged helix-like DNA-binding domain superfamily/Winged helix DNA-binding domain"/>
    <property type="match status" value="1"/>
</dbReference>
<dbReference type="Gene3D" id="6.10.250.690">
    <property type="match status" value="1"/>
</dbReference>
<protein>
    <submittedName>
        <fullName evidence="8">Response regulator transcription factor</fullName>
    </submittedName>
</protein>
<evidence type="ECO:0000259" key="7">
    <source>
        <dbReference type="PROSITE" id="PS51755"/>
    </source>
</evidence>
<name>A0AA86MDN7_9BURK</name>
<sequence>MRIAILEDDLTQSEMLRWVLESVNHKCHCFPTFKGFQTALYRDSFDLVLLDWILPDSSGPKVMNWIRETLHIKVPVLFITSKTDEENIVEALNAGADDYMIKPIRRGELVARVNALLRRAYPELTAPEVFEIAELEFHPKFSTVVRHGKRVVLTQKEFDLALLLFRNLGKPLSRSHIQEAVWGRDTDLPSRTMDTHISRVRSKLGLRPEQGFRLTPVYGFGYKLEQVDHEGKSPSLAKIKRQLAENS</sequence>
<dbReference type="AlphaFoldDB" id="A0AA86MDN7"/>
<dbReference type="GO" id="GO:0000976">
    <property type="term" value="F:transcription cis-regulatory region binding"/>
    <property type="evidence" value="ECO:0007669"/>
    <property type="project" value="TreeGrafter"/>
</dbReference>
<dbReference type="PANTHER" id="PTHR48111">
    <property type="entry name" value="REGULATOR OF RPOS"/>
    <property type="match status" value="1"/>
</dbReference>
<evidence type="ECO:0000313" key="8">
    <source>
        <dbReference type="EMBL" id="BET24880.1"/>
    </source>
</evidence>
<dbReference type="KEGG" id="lto:RGQ30_03810"/>
<feature type="domain" description="Response regulatory" evidence="6">
    <location>
        <begin position="2"/>
        <end position="117"/>
    </location>
</feature>
<dbReference type="PROSITE" id="PS50110">
    <property type="entry name" value="RESPONSE_REGULATORY"/>
    <property type="match status" value="1"/>
</dbReference>
<evidence type="ECO:0000256" key="1">
    <source>
        <dbReference type="ARBA" id="ARBA00022553"/>
    </source>
</evidence>
<dbReference type="InterPro" id="IPR036388">
    <property type="entry name" value="WH-like_DNA-bd_sf"/>
</dbReference>
<proteinExistence type="predicted"/>
<evidence type="ECO:0000256" key="4">
    <source>
        <dbReference type="PROSITE-ProRule" id="PRU00169"/>
    </source>
</evidence>
<keyword evidence="3 5" id="KW-0238">DNA-binding</keyword>
<dbReference type="Gene3D" id="3.40.50.2300">
    <property type="match status" value="1"/>
</dbReference>
<evidence type="ECO:0000256" key="5">
    <source>
        <dbReference type="PROSITE-ProRule" id="PRU01091"/>
    </source>
</evidence>
<reference evidence="8 9" key="1">
    <citation type="submission" date="2023-10" db="EMBL/GenBank/DDBJ databases">
        <title>Complete Genome Sequence of Limnobacter thiooxidans CS-K2T, Isolated from freshwater lake sediments in Bavaria, Germany.</title>
        <authorList>
            <person name="Naruki M."/>
            <person name="Watanabe A."/>
            <person name="Warashina T."/>
            <person name="Morita T."/>
            <person name="Arakawa K."/>
        </authorList>
    </citation>
    <scope>NUCLEOTIDE SEQUENCE [LARGE SCALE GENOMIC DNA]</scope>
    <source>
        <strain evidence="8 9">CS-K2</strain>
    </source>
</reference>
<dbReference type="InterPro" id="IPR001789">
    <property type="entry name" value="Sig_transdc_resp-reg_receiver"/>
</dbReference>
<feature type="modified residue" description="4-aspartylphosphate" evidence="4">
    <location>
        <position position="51"/>
    </location>
</feature>
<dbReference type="GO" id="GO:0006355">
    <property type="term" value="P:regulation of DNA-templated transcription"/>
    <property type="evidence" value="ECO:0007669"/>
    <property type="project" value="InterPro"/>
</dbReference>
<dbReference type="PANTHER" id="PTHR48111:SF40">
    <property type="entry name" value="PHOSPHATE REGULON TRANSCRIPTIONAL REGULATORY PROTEIN PHOB"/>
    <property type="match status" value="1"/>
</dbReference>
<dbReference type="InterPro" id="IPR011006">
    <property type="entry name" value="CheY-like_superfamily"/>
</dbReference>
<dbReference type="Pfam" id="PF00072">
    <property type="entry name" value="Response_reg"/>
    <property type="match status" value="1"/>
</dbReference>